<proteinExistence type="predicted"/>
<evidence type="ECO:0000313" key="2">
    <source>
        <dbReference type="EMBL" id="CBZ25491.1"/>
    </source>
</evidence>
<dbReference type="KEGG" id="lmi:LMXM_17_1315"/>
<dbReference type="OrthoDB" id="10638829at2759"/>
<evidence type="ECO:0000313" key="3">
    <source>
        <dbReference type="Proteomes" id="UP000007259"/>
    </source>
</evidence>
<organism evidence="2 3">
    <name type="scientific">Leishmania mexicana (strain MHOM/GT/2001/U1103)</name>
    <dbReference type="NCBI Taxonomy" id="929439"/>
    <lineage>
        <taxon>Eukaryota</taxon>
        <taxon>Discoba</taxon>
        <taxon>Euglenozoa</taxon>
        <taxon>Kinetoplastea</taxon>
        <taxon>Metakinetoplastina</taxon>
        <taxon>Trypanosomatida</taxon>
        <taxon>Trypanosomatidae</taxon>
        <taxon>Leishmaniinae</taxon>
        <taxon>Leishmania</taxon>
    </lineage>
</organism>
<sequence>MKVLLPSLSTRSTPLTASAAALPFPPHYTHRQRGQMPPQCPRHARADTSSLACCLRIFFILAPCGFPFVHRRSTIASRSLCLYPLPLSQHVGSVCVSVCRKVSLSPPLPPLFFCHSSRTQVWHGISAFPLSLSEPIARPPSASPPLSFPPGQIEETCAAPLLRHRRGCIARAPSPFYTKRKYCGCPAWPCLLRLCCAPLPSPLLLCLPPPLPLLWSLAPPVRGAQLRVPATAHTLTPAHITATENSPVSPPALPALTVPIASTQQPSRPFAVDTLAQRAASRVHNERATCLCSSSLGSDFRWIPAPPLCLFSVLLLLTHLFFKRAGNNVVTPRSHRQARTRSSPEGRPNTGKAKRLTRNHAQAPLPPPTPPQQQQKSERETAAVTGPTRGGNERRHIPTPTPTFVSLLISHITYI</sequence>
<dbReference type="GeneID" id="13450435"/>
<accession>E9ARA4</accession>
<dbReference type="OMA" id="QHVGSVC"/>
<evidence type="ECO:0000256" key="1">
    <source>
        <dbReference type="SAM" id="MobiDB-lite"/>
    </source>
</evidence>
<gene>
    <name evidence="2" type="ORF">LMXM_17_1315</name>
</gene>
<name>E9ARA4_LEIMU</name>
<dbReference type="RefSeq" id="XP_003873997.1">
    <property type="nucleotide sequence ID" value="XM_003873948.1"/>
</dbReference>
<dbReference type="VEuPathDB" id="TriTrypDB:LmxM.17.1315"/>
<dbReference type="EMBL" id="FR799570">
    <property type="protein sequence ID" value="CBZ25491.1"/>
    <property type="molecule type" value="Genomic_DNA"/>
</dbReference>
<feature type="region of interest" description="Disordered" evidence="1">
    <location>
        <begin position="329"/>
        <end position="401"/>
    </location>
</feature>
<dbReference type="Proteomes" id="UP000007259">
    <property type="component" value="Chromosome 17"/>
</dbReference>
<keyword evidence="3" id="KW-1185">Reference proteome</keyword>
<protein>
    <submittedName>
        <fullName evidence="2">Uncharacterized protein</fullName>
    </submittedName>
</protein>
<dbReference type="AlphaFoldDB" id="E9ARA4"/>
<reference evidence="2 3" key="1">
    <citation type="journal article" date="2011" name="Genome Res.">
        <title>Chromosome and gene copy number variation allow major structural change between species and strains of Leishmania.</title>
        <authorList>
            <person name="Rogers M.B."/>
            <person name="Hilley J.D."/>
            <person name="Dickens N.J."/>
            <person name="Wilkes J."/>
            <person name="Bates P.A."/>
            <person name="Depledge D.P."/>
            <person name="Harris D."/>
            <person name="Her Y."/>
            <person name="Herzyk P."/>
            <person name="Imamura H."/>
            <person name="Otto T.D."/>
            <person name="Sanders M."/>
            <person name="Seeger K."/>
            <person name="Dujardin J.C."/>
            <person name="Berriman M."/>
            <person name="Smith D.F."/>
            <person name="Hertz-Fowler C."/>
            <person name="Mottram J.C."/>
        </authorList>
    </citation>
    <scope>NUCLEOTIDE SEQUENCE [LARGE SCALE GENOMIC DNA]</scope>
    <source>
        <strain evidence="2 3">MHOM/GT/2001/U1103</strain>
    </source>
</reference>